<dbReference type="InterPro" id="IPR020476">
    <property type="entry name" value="Nudix_hydrolase"/>
</dbReference>
<dbReference type="RefSeq" id="WP_147932721.1">
    <property type="nucleotide sequence ID" value="NZ_VOXD01000049.1"/>
</dbReference>
<evidence type="ECO:0000256" key="2">
    <source>
        <dbReference type="RuleBase" id="RU003476"/>
    </source>
</evidence>
<dbReference type="Gene3D" id="3.90.79.10">
    <property type="entry name" value="Nucleoside Triphosphate Pyrophosphohydrolase"/>
    <property type="match status" value="1"/>
</dbReference>
<evidence type="ECO:0000256" key="1">
    <source>
        <dbReference type="ARBA" id="ARBA00022801"/>
    </source>
</evidence>
<reference evidence="4 5" key="1">
    <citation type="submission" date="2019-08" db="EMBL/GenBank/DDBJ databases">
        <title>Lewinella sp. strain SSH13 Genome sequencing and assembly.</title>
        <authorList>
            <person name="Kim I."/>
        </authorList>
    </citation>
    <scope>NUCLEOTIDE SEQUENCE [LARGE SCALE GENOMIC DNA]</scope>
    <source>
        <strain evidence="4 5">SSH13</strain>
    </source>
</reference>
<evidence type="ECO:0000259" key="3">
    <source>
        <dbReference type="PROSITE" id="PS51462"/>
    </source>
</evidence>
<dbReference type="InterPro" id="IPR000086">
    <property type="entry name" value="NUDIX_hydrolase_dom"/>
</dbReference>
<dbReference type="InterPro" id="IPR020084">
    <property type="entry name" value="NUDIX_hydrolase_CS"/>
</dbReference>
<evidence type="ECO:0000313" key="5">
    <source>
        <dbReference type="Proteomes" id="UP000321907"/>
    </source>
</evidence>
<dbReference type="GO" id="GO:0005737">
    <property type="term" value="C:cytoplasm"/>
    <property type="evidence" value="ECO:0007669"/>
    <property type="project" value="TreeGrafter"/>
</dbReference>
<dbReference type="CDD" id="cd03673">
    <property type="entry name" value="NUDIX_Ap6A_hydrolase"/>
    <property type="match status" value="1"/>
</dbReference>
<keyword evidence="1 2" id="KW-0378">Hydrolase</keyword>
<dbReference type="AlphaFoldDB" id="A0A5C7FGA1"/>
<dbReference type="GO" id="GO:0016787">
    <property type="term" value="F:hydrolase activity"/>
    <property type="evidence" value="ECO:0007669"/>
    <property type="project" value="UniProtKB-KW"/>
</dbReference>
<proteinExistence type="inferred from homology"/>
<accession>A0A5C7FGA1</accession>
<dbReference type="PANTHER" id="PTHR23114">
    <property type="entry name" value="M7GPPPN-MRNA HYDROLASE"/>
    <property type="match status" value="1"/>
</dbReference>
<dbReference type="Pfam" id="PF00293">
    <property type="entry name" value="NUDIX"/>
    <property type="match status" value="1"/>
</dbReference>
<dbReference type="Proteomes" id="UP000321907">
    <property type="component" value="Unassembled WGS sequence"/>
</dbReference>
<dbReference type="PANTHER" id="PTHR23114:SF17">
    <property type="entry name" value="M7GPPPN-MRNA HYDROLASE"/>
    <property type="match status" value="1"/>
</dbReference>
<gene>
    <name evidence="4" type="ORF">FUA23_20875</name>
</gene>
<dbReference type="PRINTS" id="PR00502">
    <property type="entry name" value="NUDIXFAMILY"/>
</dbReference>
<protein>
    <submittedName>
        <fullName evidence="4">NUDIX domain-containing protein</fullName>
    </submittedName>
</protein>
<comment type="similarity">
    <text evidence="2">Belongs to the Nudix hydrolase family.</text>
</comment>
<comment type="caution">
    <text evidence="4">The sequence shown here is derived from an EMBL/GenBank/DDBJ whole genome shotgun (WGS) entry which is preliminary data.</text>
</comment>
<dbReference type="PROSITE" id="PS00893">
    <property type="entry name" value="NUDIX_BOX"/>
    <property type="match status" value="1"/>
</dbReference>
<sequence>MYVIYVNDRPITLLSKAELRTCDPALLNTGADTHLTANYSGKPRTLLQYADMLEKGSPKVLSVAIVSEDLEKLWEDFKSKYKWIPAAGGVVKNTKLEKTLFIYRRGSWDLPKGKIDEGEDAPTAALREVREETGVSDLLLGEQLPTTYHTYRNRKEKRVLKPTYWFEMKTDQEALVPETEEDIERAEWRSIENVLNDPAPLYRSLRHLLERL</sequence>
<dbReference type="OrthoDB" id="9816289at2"/>
<evidence type="ECO:0000313" key="4">
    <source>
        <dbReference type="EMBL" id="TXF85219.1"/>
    </source>
</evidence>
<organism evidence="4 5">
    <name type="scientific">Neolewinella aurantiaca</name>
    <dbReference type="NCBI Taxonomy" id="2602767"/>
    <lineage>
        <taxon>Bacteria</taxon>
        <taxon>Pseudomonadati</taxon>
        <taxon>Bacteroidota</taxon>
        <taxon>Saprospiria</taxon>
        <taxon>Saprospirales</taxon>
        <taxon>Lewinellaceae</taxon>
        <taxon>Neolewinella</taxon>
    </lineage>
</organism>
<name>A0A5C7FGA1_9BACT</name>
<dbReference type="PROSITE" id="PS51462">
    <property type="entry name" value="NUDIX"/>
    <property type="match status" value="1"/>
</dbReference>
<dbReference type="SUPFAM" id="SSF55811">
    <property type="entry name" value="Nudix"/>
    <property type="match status" value="1"/>
</dbReference>
<dbReference type="InterPro" id="IPR015797">
    <property type="entry name" value="NUDIX_hydrolase-like_dom_sf"/>
</dbReference>
<dbReference type="EMBL" id="VOXD01000049">
    <property type="protein sequence ID" value="TXF85219.1"/>
    <property type="molecule type" value="Genomic_DNA"/>
</dbReference>
<feature type="domain" description="Nudix hydrolase" evidence="3">
    <location>
        <begin position="82"/>
        <end position="212"/>
    </location>
</feature>
<keyword evidence="5" id="KW-1185">Reference proteome</keyword>